<comment type="caution">
    <text evidence="3">The sequence shown here is derived from an EMBL/GenBank/DDBJ whole genome shotgun (WGS) entry which is preliminary data.</text>
</comment>
<evidence type="ECO:0000313" key="4">
    <source>
        <dbReference type="Proteomes" id="UP000186868"/>
    </source>
</evidence>
<dbReference type="EMBL" id="MRCB01000038">
    <property type="protein sequence ID" value="OKH19673.1"/>
    <property type="molecule type" value="Genomic_DNA"/>
</dbReference>
<dbReference type="AlphaFoldDB" id="A0A1U7H8Q0"/>
<organism evidence="3 4">
    <name type="scientific">Hydrococcus rivularis NIES-593</name>
    <dbReference type="NCBI Taxonomy" id="1921803"/>
    <lineage>
        <taxon>Bacteria</taxon>
        <taxon>Bacillati</taxon>
        <taxon>Cyanobacteriota</taxon>
        <taxon>Cyanophyceae</taxon>
        <taxon>Pleurocapsales</taxon>
        <taxon>Hydrococcaceae</taxon>
        <taxon>Hydrococcus</taxon>
    </lineage>
</organism>
<feature type="region of interest" description="Disordered" evidence="1">
    <location>
        <begin position="1"/>
        <end position="20"/>
    </location>
</feature>
<dbReference type="Pfam" id="PF09557">
    <property type="entry name" value="DUF2382"/>
    <property type="match status" value="1"/>
</dbReference>
<protein>
    <recommendedName>
        <fullName evidence="2">DUF2382 domain-containing protein</fullName>
    </recommendedName>
</protein>
<feature type="domain" description="DUF2382" evidence="2">
    <location>
        <begin position="28"/>
        <end position="94"/>
    </location>
</feature>
<accession>A0A1U7H8Q0</accession>
<evidence type="ECO:0000256" key="1">
    <source>
        <dbReference type="SAM" id="MobiDB-lite"/>
    </source>
</evidence>
<sequence>MSEVEQTPMANDRFDKKQEATEDLSVSLLEEKLLVNRNKRKVGEVVIRKQIETRFVQVPVRWEKLIVEQIGAENENKQLAQIDLGHGEVTGVDLKQLPAPDSGYTVRGEFVSLKAASNLLEAIALRSPHGCSKVRIEITVSDREKQVFYQETIDRCSVKKNK</sequence>
<gene>
    <name evidence="3" type="ORF">NIES593_20620</name>
</gene>
<keyword evidence="4" id="KW-1185">Reference proteome</keyword>
<evidence type="ECO:0000313" key="3">
    <source>
        <dbReference type="EMBL" id="OKH19673.1"/>
    </source>
</evidence>
<name>A0A1U7H8Q0_9CYAN</name>
<dbReference type="Proteomes" id="UP000186868">
    <property type="component" value="Unassembled WGS sequence"/>
</dbReference>
<dbReference type="OrthoDB" id="530231at2"/>
<reference evidence="3 4" key="1">
    <citation type="submission" date="2016-11" db="EMBL/GenBank/DDBJ databases">
        <title>Draft Genome Sequences of Nine Cyanobacterial Strains from Diverse Habitats.</title>
        <authorList>
            <person name="Zhu T."/>
            <person name="Hou S."/>
            <person name="Lu X."/>
            <person name="Hess W.R."/>
        </authorList>
    </citation>
    <scope>NUCLEOTIDE SEQUENCE [LARGE SCALE GENOMIC DNA]</scope>
    <source>
        <strain evidence="3 4">NIES-593</strain>
    </source>
</reference>
<evidence type="ECO:0000259" key="2">
    <source>
        <dbReference type="Pfam" id="PF09557"/>
    </source>
</evidence>
<dbReference type="RefSeq" id="WP_073601382.1">
    <property type="nucleotide sequence ID" value="NZ_MRCB01000038.1"/>
</dbReference>
<dbReference type="STRING" id="1921803.NIES593_20620"/>
<proteinExistence type="predicted"/>
<dbReference type="InterPro" id="IPR019060">
    <property type="entry name" value="DUF2382"/>
</dbReference>